<dbReference type="InParanoid" id="A0LJ80"/>
<keyword evidence="6" id="KW-0732">Signal</keyword>
<dbReference type="Pfam" id="PF00384">
    <property type="entry name" value="Molybdopterin"/>
    <property type="match status" value="1"/>
</dbReference>
<keyword evidence="11" id="KW-0411">Iron-sulfur</keyword>
<dbReference type="GO" id="GO:0043546">
    <property type="term" value="F:molybdopterin cofactor binding"/>
    <property type="evidence" value="ECO:0007669"/>
    <property type="project" value="InterPro"/>
</dbReference>
<comment type="cofactor">
    <cofactor evidence="2">
        <name>[4Fe-4S] cluster</name>
        <dbReference type="ChEBI" id="CHEBI:49883"/>
    </cofactor>
</comment>
<keyword evidence="8" id="KW-0249">Electron transport</keyword>
<keyword evidence="19" id="KW-1185">Reference proteome</keyword>
<dbReference type="Pfam" id="PF01568">
    <property type="entry name" value="Molydop_binding"/>
    <property type="match status" value="1"/>
</dbReference>
<keyword evidence="9" id="KW-0560">Oxidoreductase</keyword>
<dbReference type="CDD" id="cd02790">
    <property type="entry name" value="MopB_CT_Formate-Dh_H"/>
    <property type="match status" value="1"/>
</dbReference>
<dbReference type="EMBL" id="CP000478">
    <property type="protein sequence ID" value="ABK17482.1"/>
    <property type="molecule type" value="Genomic_DNA"/>
</dbReference>
<comment type="catalytic activity">
    <reaction evidence="13">
        <text>2 Fe(II)-[cytochrome] + nitrate + 2 H(+) = 2 Fe(III)-[cytochrome] + nitrite + H2O</text>
        <dbReference type="Rhea" id="RHEA:12909"/>
        <dbReference type="Rhea" id="RHEA-COMP:11777"/>
        <dbReference type="Rhea" id="RHEA-COMP:11778"/>
        <dbReference type="ChEBI" id="CHEBI:15377"/>
        <dbReference type="ChEBI" id="CHEBI:15378"/>
        <dbReference type="ChEBI" id="CHEBI:16301"/>
        <dbReference type="ChEBI" id="CHEBI:17632"/>
        <dbReference type="ChEBI" id="CHEBI:29033"/>
        <dbReference type="ChEBI" id="CHEBI:29034"/>
        <dbReference type="EC" id="1.9.6.1"/>
    </reaction>
</comment>
<dbReference type="InterPro" id="IPR009010">
    <property type="entry name" value="Asp_de-COase-like_dom_sf"/>
</dbReference>
<evidence type="ECO:0000259" key="17">
    <source>
        <dbReference type="Pfam" id="PF01568"/>
    </source>
</evidence>
<dbReference type="InterPro" id="IPR006656">
    <property type="entry name" value="Mopterin_OxRdtase"/>
</dbReference>
<dbReference type="STRING" id="335543.Sfum_1795"/>
<dbReference type="GO" id="GO:0050140">
    <property type="term" value="F:nitrate reductase (cytochrome) activity"/>
    <property type="evidence" value="ECO:0007669"/>
    <property type="project" value="UniProtKB-EC"/>
</dbReference>
<dbReference type="FunFam" id="2.40.40.20:FF:000005">
    <property type="entry name" value="Periplasmic nitrate reductase"/>
    <property type="match status" value="1"/>
</dbReference>
<evidence type="ECO:0000256" key="13">
    <source>
        <dbReference type="ARBA" id="ARBA00052176"/>
    </source>
</evidence>
<keyword evidence="10" id="KW-0408">Iron</keyword>
<dbReference type="GO" id="GO:0046872">
    <property type="term" value="F:metal ion binding"/>
    <property type="evidence" value="ECO:0007669"/>
    <property type="project" value="UniProtKB-KW"/>
</dbReference>
<dbReference type="InterPro" id="IPR050123">
    <property type="entry name" value="Prok_molybdopt-oxidoreductase"/>
</dbReference>
<evidence type="ECO:0000313" key="19">
    <source>
        <dbReference type="Proteomes" id="UP000001784"/>
    </source>
</evidence>
<feature type="domain" description="Molybdopterin oxidoreductase" evidence="16">
    <location>
        <begin position="1"/>
        <end position="330"/>
    </location>
</feature>
<dbReference type="HOGENOM" id="CLU_000422_13_4_7"/>
<evidence type="ECO:0000259" key="16">
    <source>
        <dbReference type="Pfam" id="PF00384"/>
    </source>
</evidence>
<evidence type="ECO:0000256" key="12">
    <source>
        <dbReference type="ARBA" id="ARBA00023063"/>
    </source>
</evidence>
<keyword evidence="7" id="KW-0574">Periplasm</keyword>
<comment type="function">
    <text evidence="14">Catalytic subunit of the periplasmic nitrate reductase complex NapAB. Receives electrons from NapB and catalyzes the reduction of nitrate to nitrite.</text>
</comment>
<keyword evidence="8" id="KW-0813">Transport</keyword>
<dbReference type="InterPro" id="IPR006657">
    <property type="entry name" value="MoPterin_dinucl-bd_dom"/>
</dbReference>
<accession>A0LJ80</accession>
<dbReference type="GO" id="GO:0016020">
    <property type="term" value="C:membrane"/>
    <property type="evidence" value="ECO:0007669"/>
    <property type="project" value="TreeGrafter"/>
</dbReference>
<dbReference type="FunFam" id="3.40.228.10:FF:000002">
    <property type="entry name" value="Formate dehydrogenase subunit alpha"/>
    <property type="match status" value="1"/>
</dbReference>
<dbReference type="SUPFAM" id="SSF50692">
    <property type="entry name" value="ADC-like"/>
    <property type="match status" value="1"/>
</dbReference>
<evidence type="ECO:0000313" key="18">
    <source>
        <dbReference type="EMBL" id="ABK17482.1"/>
    </source>
</evidence>
<protein>
    <recommendedName>
        <fullName evidence="15">nitrate reductase (cytochrome)</fullName>
        <ecNumber evidence="15">1.9.6.1</ecNumber>
    </recommendedName>
</protein>
<evidence type="ECO:0000256" key="15">
    <source>
        <dbReference type="ARBA" id="ARBA00067026"/>
    </source>
</evidence>
<dbReference type="GO" id="GO:0042128">
    <property type="term" value="P:nitrate assimilation"/>
    <property type="evidence" value="ECO:0007669"/>
    <property type="project" value="UniProtKB-KW"/>
</dbReference>
<dbReference type="Gene3D" id="3.40.50.740">
    <property type="match status" value="1"/>
</dbReference>
<dbReference type="GO" id="GO:0022904">
    <property type="term" value="P:respiratory electron transport chain"/>
    <property type="evidence" value="ECO:0007669"/>
    <property type="project" value="TreeGrafter"/>
</dbReference>
<sequence length="526" mass="57848">MTNSIAELEDSDCILVIGSNTTSSHPLVATRIFRAKEKGAKVIVADPRNVQLVKKADLHIRHNLGTDVALVNGIMHVILARGWHNQAFVDERTEGFEEFRKVIEQYTPERTAEITGVPAEDIITVADWYANARAGSIVYCMGITQHTTGVDNVKSLANLSMLTGHIGRESTGVNPLRGQNNVQGACDMGGLPNVYPGYQPVNVPANKEKFEAAWNAKLSDKVGLTIPGVLEGLSAGTVKAAYVVGENPMMSDPDVHHVEKALRNAELLVVQDIFLTPTAELAHVVLPGASFAEKDGTFSSTERRVQRVRQAVKPVGDSRADWEILQEVSTRFGYPMKYASPAEIMEEVARMTPSYGGITFDRLEGDGLCWPCPTADHPGTKFLHAGKFSRGLGLFHAIEYKPPAEVVDSEFPFWLTTGRVHVHYHTGTMTRNSPSLHQEMPEGFLELNPQDAQELGVKSGDRVRVVSRRGEMVTRVDLTMRVRQGMVFMPFHFIESCANLLTNSAHDPIAKIPEYKVCAVSLERAV</sequence>
<dbReference type="GO" id="GO:0003954">
    <property type="term" value="F:NADH dehydrogenase activity"/>
    <property type="evidence" value="ECO:0007669"/>
    <property type="project" value="TreeGrafter"/>
</dbReference>
<dbReference type="eggNOG" id="COG3383">
    <property type="taxonomic scope" value="Bacteria"/>
</dbReference>
<dbReference type="EC" id="1.9.6.1" evidence="15"/>
<keyword evidence="5" id="KW-0479">Metal-binding</keyword>
<evidence type="ECO:0000256" key="9">
    <source>
        <dbReference type="ARBA" id="ARBA00023002"/>
    </source>
</evidence>
<evidence type="ECO:0000256" key="3">
    <source>
        <dbReference type="ARBA" id="ARBA00022485"/>
    </source>
</evidence>
<evidence type="ECO:0000256" key="8">
    <source>
        <dbReference type="ARBA" id="ARBA00022982"/>
    </source>
</evidence>
<proteinExistence type="predicted"/>
<dbReference type="AlphaFoldDB" id="A0LJ80"/>
<evidence type="ECO:0000256" key="14">
    <source>
        <dbReference type="ARBA" id="ARBA00055000"/>
    </source>
</evidence>
<dbReference type="SUPFAM" id="SSF53706">
    <property type="entry name" value="Formate dehydrogenase/DMSO reductase, domains 1-3"/>
    <property type="match status" value="1"/>
</dbReference>
<keyword evidence="3" id="KW-0004">4Fe-4S</keyword>
<dbReference type="InterPro" id="IPR041925">
    <property type="entry name" value="CT_Formate-Dh_H"/>
</dbReference>
<dbReference type="Gene3D" id="2.40.40.20">
    <property type="match status" value="1"/>
</dbReference>
<evidence type="ECO:0000256" key="5">
    <source>
        <dbReference type="ARBA" id="ARBA00022723"/>
    </source>
</evidence>
<reference evidence="18 19" key="1">
    <citation type="submission" date="2006-10" db="EMBL/GenBank/DDBJ databases">
        <title>Complete sequence of Syntrophobacter fumaroxidans MPOB.</title>
        <authorList>
            <consortium name="US DOE Joint Genome Institute"/>
            <person name="Copeland A."/>
            <person name="Lucas S."/>
            <person name="Lapidus A."/>
            <person name="Barry K."/>
            <person name="Detter J.C."/>
            <person name="Glavina del Rio T."/>
            <person name="Hammon N."/>
            <person name="Israni S."/>
            <person name="Pitluck S."/>
            <person name="Goltsman E.G."/>
            <person name="Martinez M."/>
            <person name="Schmutz J."/>
            <person name="Larimer F."/>
            <person name="Land M."/>
            <person name="Hauser L."/>
            <person name="Kyrpides N."/>
            <person name="Kim E."/>
            <person name="Boone D.R."/>
            <person name="Brockman F."/>
            <person name="Culley D."/>
            <person name="Ferry J."/>
            <person name="Gunsalus R."/>
            <person name="McInerney M.J."/>
            <person name="Morrison M."/>
            <person name="Plugge C."/>
            <person name="Rohlin L."/>
            <person name="Scholten J."/>
            <person name="Sieber J."/>
            <person name="Stams A.J.M."/>
            <person name="Worm P."/>
            <person name="Henstra A.M."/>
            <person name="Richardson P."/>
        </authorList>
    </citation>
    <scope>NUCLEOTIDE SEQUENCE [LARGE SCALE GENOMIC DNA]</scope>
    <source>
        <strain evidence="19">DSM 10017 / MPOB</strain>
    </source>
</reference>
<dbReference type="KEGG" id="sfu:Sfum_1795"/>
<evidence type="ECO:0000256" key="2">
    <source>
        <dbReference type="ARBA" id="ARBA00001966"/>
    </source>
</evidence>
<keyword evidence="12" id="KW-0534">Nitrate assimilation</keyword>
<evidence type="ECO:0000256" key="10">
    <source>
        <dbReference type="ARBA" id="ARBA00023004"/>
    </source>
</evidence>
<gene>
    <name evidence="18" type="ordered locus">Sfum_1795</name>
</gene>
<evidence type="ECO:0000256" key="4">
    <source>
        <dbReference type="ARBA" id="ARBA00022505"/>
    </source>
</evidence>
<evidence type="ECO:0000256" key="11">
    <source>
        <dbReference type="ARBA" id="ARBA00023014"/>
    </source>
</evidence>
<keyword evidence="4" id="KW-0500">Molybdenum</keyword>
<dbReference type="PANTHER" id="PTHR43105">
    <property type="entry name" value="RESPIRATORY NITRATE REDUCTASE"/>
    <property type="match status" value="1"/>
</dbReference>
<organism evidence="18 19">
    <name type="scientific">Syntrophobacter fumaroxidans (strain DSM 10017 / MPOB)</name>
    <dbReference type="NCBI Taxonomy" id="335543"/>
    <lineage>
        <taxon>Bacteria</taxon>
        <taxon>Pseudomonadati</taxon>
        <taxon>Thermodesulfobacteriota</taxon>
        <taxon>Syntrophobacteria</taxon>
        <taxon>Syntrophobacterales</taxon>
        <taxon>Syntrophobacteraceae</taxon>
        <taxon>Syntrophobacter</taxon>
    </lineage>
</organism>
<dbReference type="PANTHER" id="PTHR43105:SF14">
    <property type="entry name" value="FORMATE DEHYDROGENASE H"/>
    <property type="match status" value="1"/>
</dbReference>
<comment type="cofactor">
    <cofactor evidence="1">
        <name>Mo-bis(molybdopterin guanine dinucleotide)</name>
        <dbReference type="ChEBI" id="CHEBI:60539"/>
    </cofactor>
</comment>
<feature type="domain" description="Molybdopterin dinucleotide-binding" evidence="17">
    <location>
        <begin position="413"/>
        <end position="519"/>
    </location>
</feature>
<evidence type="ECO:0000256" key="6">
    <source>
        <dbReference type="ARBA" id="ARBA00022729"/>
    </source>
</evidence>
<evidence type="ECO:0000256" key="7">
    <source>
        <dbReference type="ARBA" id="ARBA00022764"/>
    </source>
</evidence>
<dbReference type="GO" id="GO:0051539">
    <property type="term" value="F:4 iron, 4 sulfur cluster binding"/>
    <property type="evidence" value="ECO:0007669"/>
    <property type="project" value="UniProtKB-KW"/>
</dbReference>
<evidence type="ECO:0000256" key="1">
    <source>
        <dbReference type="ARBA" id="ARBA00001942"/>
    </source>
</evidence>
<dbReference type="Proteomes" id="UP000001784">
    <property type="component" value="Chromosome"/>
</dbReference>
<dbReference type="Gene3D" id="3.40.228.10">
    <property type="entry name" value="Dimethylsulfoxide Reductase, domain 2"/>
    <property type="match status" value="1"/>
</dbReference>
<name>A0LJ80_SYNFM</name>